<evidence type="ECO:0000313" key="2">
    <source>
        <dbReference type="Proteomes" id="UP000015104"/>
    </source>
</evidence>
<dbReference type="AlphaFoldDB" id="T1KGU4"/>
<organism evidence="1 2">
    <name type="scientific">Tetranychus urticae</name>
    <name type="common">Two-spotted spider mite</name>
    <dbReference type="NCBI Taxonomy" id="32264"/>
    <lineage>
        <taxon>Eukaryota</taxon>
        <taxon>Metazoa</taxon>
        <taxon>Ecdysozoa</taxon>
        <taxon>Arthropoda</taxon>
        <taxon>Chelicerata</taxon>
        <taxon>Arachnida</taxon>
        <taxon>Acari</taxon>
        <taxon>Acariformes</taxon>
        <taxon>Trombidiformes</taxon>
        <taxon>Prostigmata</taxon>
        <taxon>Eleutherengona</taxon>
        <taxon>Raphignathae</taxon>
        <taxon>Tetranychoidea</taxon>
        <taxon>Tetranychidae</taxon>
        <taxon>Tetranychus</taxon>
    </lineage>
</organism>
<evidence type="ECO:0000313" key="1">
    <source>
        <dbReference type="EnsemblMetazoa" id="tetur11g02040.1"/>
    </source>
</evidence>
<dbReference type="EnsemblMetazoa" id="tetur11g02040.1">
    <property type="protein sequence ID" value="tetur11g02040.1"/>
    <property type="gene ID" value="tetur11g02040"/>
</dbReference>
<proteinExistence type="predicted"/>
<dbReference type="HOGENOM" id="CLU_3427041_0_0_1"/>
<dbReference type="EMBL" id="CAEY01000071">
    <property type="status" value="NOT_ANNOTATED_CDS"/>
    <property type="molecule type" value="Genomic_DNA"/>
</dbReference>
<protein>
    <submittedName>
        <fullName evidence="1">Uncharacterized protein</fullName>
    </submittedName>
</protein>
<keyword evidence="2" id="KW-1185">Reference proteome</keyword>
<accession>T1KGU4</accession>
<dbReference type="Proteomes" id="UP000015104">
    <property type="component" value="Unassembled WGS sequence"/>
</dbReference>
<reference evidence="2" key="1">
    <citation type="submission" date="2011-08" db="EMBL/GenBank/DDBJ databases">
        <authorList>
            <person name="Rombauts S."/>
        </authorList>
    </citation>
    <scope>NUCLEOTIDE SEQUENCE</scope>
    <source>
        <strain evidence="2">London</strain>
    </source>
</reference>
<sequence>MVDKDSAIWCCQFIRMRVYSK</sequence>
<reference evidence="1" key="2">
    <citation type="submission" date="2015-06" db="UniProtKB">
        <authorList>
            <consortium name="EnsemblMetazoa"/>
        </authorList>
    </citation>
    <scope>IDENTIFICATION</scope>
</reference>
<name>T1KGU4_TETUR</name>